<keyword evidence="4" id="KW-1185">Reference proteome</keyword>
<proteinExistence type="predicted"/>
<name>A0AAV4FZG6_9GAST</name>
<dbReference type="AlphaFoldDB" id="A0AAV4FZG6"/>
<evidence type="ECO:0008006" key="5">
    <source>
        <dbReference type="Google" id="ProtNLM"/>
    </source>
</evidence>
<feature type="signal peptide" evidence="2">
    <location>
        <begin position="1"/>
        <end position="24"/>
    </location>
</feature>
<feature type="compositionally biased region" description="Basic residues" evidence="1">
    <location>
        <begin position="63"/>
        <end position="81"/>
    </location>
</feature>
<feature type="region of interest" description="Disordered" evidence="1">
    <location>
        <begin position="24"/>
        <end position="113"/>
    </location>
</feature>
<evidence type="ECO:0000313" key="3">
    <source>
        <dbReference type="EMBL" id="GFR78717.1"/>
    </source>
</evidence>
<feature type="compositionally biased region" description="Basic and acidic residues" evidence="1">
    <location>
        <begin position="82"/>
        <end position="95"/>
    </location>
</feature>
<organism evidence="3 4">
    <name type="scientific">Elysia marginata</name>
    <dbReference type="NCBI Taxonomy" id="1093978"/>
    <lineage>
        <taxon>Eukaryota</taxon>
        <taxon>Metazoa</taxon>
        <taxon>Spiralia</taxon>
        <taxon>Lophotrochozoa</taxon>
        <taxon>Mollusca</taxon>
        <taxon>Gastropoda</taxon>
        <taxon>Heterobranchia</taxon>
        <taxon>Euthyneura</taxon>
        <taxon>Panpulmonata</taxon>
        <taxon>Sacoglossa</taxon>
        <taxon>Placobranchoidea</taxon>
        <taxon>Plakobranchidae</taxon>
        <taxon>Elysia</taxon>
    </lineage>
</organism>
<dbReference type="Proteomes" id="UP000762676">
    <property type="component" value="Unassembled WGS sequence"/>
</dbReference>
<evidence type="ECO:0000256" key="1">
    <source>
        <dbReference type="SAM" id="MobiDB-lite"/>
    </source>
</evidence>
<gene>
    <name evidence="3" type="ORF">ElyMa_005856900</name>
</gene>
<evidence type="ECO:0000256" key="2">
    <source>
        <dbReference type="SAM" id="SignalP"/>
    </source>
</evidence>
<evidence type="ECO:0000313" key="4">
    <source>
        <dbReference type="Proteomes" id="UP000762676"/>
    </source>
</evidence>
<comment type="caution">
    <text evidence="3">The sequence shown here is derived from an EMBL/GenBank/DDBJ whole genome shotgun (WGS) entry which is preliminary data.</text>
</comment>
<keyword evidence="2" id="KW-0732">Signal</keyword>
<accession>A0AAV4FZG6</accession>
<dbReference type="EMBL" id="BMAT01011766">
    <property type="protein sequence ID" value="GFR78717.1"/>
    <property type="molecule type" value="Genomic_DNA"/>
</dbReference>
<feature type="chain" id="PRO_5043797540" description="DUF3106 domain-containing protein" evidence="2">
    <location>
        <begin position="25"/>
        <end position="113"/>
    </location>
</feature>
<sequence length="113" mass="12992">MTDKRLPFAIVLAGFILFASEAMAQESDRSGGQRVTKEQLKNMTPEQRRAWWKSLSPEQREKIKAKRRAKGEHKGHNHPRGKAGDHDGHDHERSGSHKKHPKKHDDHDHGDDH</sequence>
<protein>
    <recommendedName>
        <fullName evidence="5">DUF3106 domain-containing protein</fullName>
    </recommendedName>
</protein>
<feature type="compositionally biased region" description="Basic and acidic residues" evidence="1">
    <location>
        <begin position="103"/>
        <end position="113"/>
    </location>
</feature>
<feature type="compositionally biased region" description="Basic and acidic residues" evidence="1">
    <location>
        <begin position="26"/>
        <end position="40"/>
    </location>
</feature>
<reference evidence="3 4" key="1">
    <citation type="journal article" date="2021" name="Elife">
        <title>Chloroplast acquisition without the gene transfer in kleptoplastic sea slugs, Plakobranchus ocellatus.</title>
        <authorList>
            <person name="Maeda T."/>
            <person name="Takahashi S."/>
            <person name="Yoshida T."/>
            <person name="Shimamura S."/>
            <person name="Takaki Y."/>
            <person name="Nagai Y."/>
            <person name="Toyoda A."/>
            <person name="Suzuki Y."/>
            <person name="Arimoto A."/>
            <person name="Ishii H."/>
            <person name="Satoh N."/>
            <person name="Nishiyama T."/>
            <person name="Hasebe M."/>
            <person name="Maruyama T."/>
            <person name="Minagawa J."/>
            <person name="Obokata J."/>
            <person name="Shigenobu S."/>
        </authorList>
    </citation>
    <scope>NUCLEOTIDE SEQUENCE [LARGE SCALE GENOMIC DNA]</scope>
</reference>